<dbReference type="Pfam" id="PF03073">
    <property type="entry name" value="TspO_MBR"/>
    <property type="match status" value="1"/>
</dbReference>
<dbReference type="GO" id="GO:0005741">
    <property type="term" value="C:mitochondrial outer membrane"/>
    <property type="evidence" value="ECO:0007669"/>
    <property type="project" value="TreeGrafter"/>
</dbReference>
<keyword evidence="4 6" id="KW-1133">Transmembrane helix</keyword>
<dbReference type="GO" id="GO:0033013">
    <property type="term" value="P:tetrapyrrole metabolic process"/>
    <property type="evidence" value="ECO:0007669"/>
    <property type="project" value="UniProtKB-ARBA"/>
</dbReference>
<dbReference type="Gene3D" id="1.20.1260.100">
    <property type="entry name" value="TspO/MBR protein"/>
    <property type="match status" value="1"/>
</dbReference>
<feature type="transmembrane region" description="Helical" evidence="6">
    <location>
        <begin position="134"/>
        <end position="156"/>
    </location>
</feature>
<dbReference type="Proteomes" id="UP001153620">
    <property type="component" value="Chromosome 1"/>
</dbReference>
<dbReference type="OrthoDB" id="8841220at2759"/>
<name>A0A9N9RMI9_9DIPT</name>
<proteinExistence type="inferred from homology"/>
<keyword evidence="5 6" id="KW-0472">Membrane</keyword>
<feature type="transmembrane region" description="Helical" evidence="6">
    <location>
        <begin position="5"/>
        <end position="26"/>
    </location>
</feature>
<dbReference type="PIRSF" id="PIRSF005859">
    <property type="entry name" value="PBR"/>
    <property type="match status" value="1"/>
</dbReference>
<evidence type="ECO:0008006" key="9">
    <source>
        <dbReference type="Google" id="ProtNLM"/>
    </source>
</evidence>
<evidence type="ECO:0000256" key="3">
    <source>
        <dbReference type="ARBA" id="ARBA00022692"/>
    </source>
</evidence>
<evidence type="ECO:0000256" key="4">
    <source>
        <dbReference type="ARBA" id="ARBA00022989"/>
    </source>
</evidence>
<sequence>MIWKIIQILIACIIPNIGGFVGSLFTKTDSYSWYGELNKPAFNPPTWLFFPAWTILYILMGYASYRVWYIGGGFNGKAKIPLISYIIQLILNWCWTPIFFILMELGWAFVEIVALWVVIIITAILFYRVDKIAGIVFGVPYLAWVTFASILNFSLWQLN</sequence>
<accession>A0A9N9RMI9</accession>
<feature type="transmembrane region" description="Helical" evidence="6">
    <location>
        <begin position="46"/>
        <end position="68"/>
    </location>
</feature>
<dbReference type="InterPro" id="IPR004307">
    <property type="entry name" value="TspO_MBR"/>
</dbReference>
<feature type="transmembrane region" description="Helical" evidence="6">
    <location>
        <begin position="107"/>
        <end position="127"/>
    </location>
</feature>
<reference evidence="7" key="1">
    <citation type="submission" date="2022-01" db="EMBL/GenBank/DDBJ databases">
        <authorList>
            <person name="King R."/>
        </authorList>
    </citation>
    <scope>NUCLEOTIDE SEQUENCE</scope>
</reference>
<comment type="similarity">
    <text evidence="2">Belongs to the TspO/BZRP family.</text>
</comment>
<dbReference type="FunFam" id="1.20.1260.100:FF:000001">
    <property type="entry name" value="translocator protein 2"/>
    <property type="match status" value="1"/>
</dbReference>
<evidence type="ECO:0000313" key="8">
    <source>
        <dbReference type="Proteomes" id="UP001153620"/>
    </source>
</evidence>
<dbReference type="PANTHER" id="PTHR10057">
    <property type="entry name" value="PERIPHERAL-TYPE BENZODIAZEPINE RECEPTOR"/>
    <property type="match status" value="1"/>
</dbReference>
<feature type="transmembrane region" description="Helical" evidence="6">
    <location>
        <begin position="80"/>
        <end position="101"/>
    </location>
</feature>
<dbReference type="InterPro" id="IPR038330">
    <property type="entry name" value="TspO/MBR-related_sf"/>
</dbReference>
<keyword evidence="3 6" id="KW-0812">Transmembrane</keyword>
<dbReference type="CDD" id="cd15904">
    <property type="entry name" value="TSPO_MBR"/>
    <property type="match status" value="1"/>
</dbReference>
<evidence type="ECO:0000256" key="1">
    <source>
        <dbReference type="ARBA" id="ARBA00004141"/>
    </source>
</evidence>
<reference evidence="7" key="2">
    <citation type="submission" date="2022-10" db="EMBL/GenBank/DDBJ databases">
        <authorList>
            <consortium name="ENA_rothamsted_submissions"/>
            <consortium name="culmorum"/>
            <person name="King R."/>
        </authorList>
    </citation>
    <scope>NUCLEOTIDE SEQUENCE</scope>
</reference>
<evidence type="ECO:0000256" key="2">
    <source>
        <dbReference type="ARBA" id="ARBA00007524"/>
    </source>
</evidence>
<evidence type="ECO:0000313" key="7">
    <source>
        <dbReference type="EMBL" id="CAG9799578.1"/>
    </source>
</evidence>
<dbReference type="AlphaFoldDB" id="A0A9N9RMI9"/>
<organism evidence="7 8">
    <name type="scientific">Chironomus riparius</name>
    <dbReference type="NCBI Taxonomy" id="315576"/>
    <lineage>
        <taxon>Eukaryota</taxon>
        <taxon>Metazoa</taxon>
        <taxon>Ecdysozoa</taxon>
        <taxon>Arthropoda</taxon>
        <taxon>Hexapoda</taxon>
        <taxon>Insecta</taxon>
        <taxon>Pterygota</taxon>
        <taxon>Neoptera</taxon>
        <taxon>Endopterygota</taxon>
        <taxon>Diptera</taxon>
        <taxon>Nematocera</taxon>
        <taxon>Chironomoidea</taxon>
        <taxon>Chironomidae</taxon>
        <taxon>Chironominae</taxon>
        <taxon>Chironomus</taxon>
    </lineage>
</organism>
<gene>
    <name evidence="7" type="ORF">CHIRRI_LOCUS2543</name>
</gene>
<comment type="subcellular location">
    <subcellularLocation>
        <location evidence="1">Membrane</location>
        <topology evidence="1">Multi-pass membrane protein</topology>
    </subcellularLocation>
</comment>
<dbReference type="PANTHER" id="PTHR10057:SF0">
    <property type="entry name" value="TRANSLOCATOR PROTEIN"/>
    <property type="match status" value="1"/>
</dbReference>
<dbReference type="EMBL" id="OU895877">
    <property type="protein sequence ID" value="CAG9799578.1"/>
    <property type="molecule type" value="Genomic_DNA"/>
</dbReference>
<evidence type="ECO:0000256" key="6">
    <source>
        <dbReference type="SAM" id="Phobius"/>
    </source>
</evidence>
<keyword evidence="8" id="KW-1185">Reference proteome</keyword>
<protein>
    <recommendedName>
        <fullName evidence="9">Peripheral-type benzodiazepine receptor</fullName>
    </recommendedName>
</protein>
<evidence type="ECO:0000256" key="5">
    <source>
        <dbReference type="ARBA" id="ARBA00023136"/>
    </source>
</evidence>